<dbReference type="HOGENOM" id="CLU_076848_0_0_7"/>
<evidence type="ECO:0000313" key="7">
    <source>
        <dbReference type="EMBL" id="CBW26160.1"/>
    </source>
</evidence>
<dbReference type="InterPro" id="IPR000126">
    <property type="entry name" value="V8_ser_AS"/>
</dbReference>
<dbReference type="GO" id="GO:0004252">
    <property type="term" value="F:serine-type endopeptidase activity"/>
    <property type="evidence" value="ECO:0007669"/>
    <property type="project" value="InterPro"/>
</dbReference>
<feature type="chain" id="PRO_5006991271" description="Serine protease" evidence="6">
    <location>
        <begin position="25"/>
        <end position="309"/>
    </location>
</feature>
<reference evidence="8" key="1">
    <citation type="journal article" date="2013" name="ISME J.">
        <title>A small predatory core genome in the divergent marine Bacteriovorax marinus SJ and the terrestrial Bdellovibrio bacteriovorus.</title>
        <authorList>
            <person name="Crossman L.C."/>
            <person name="Chen H."/>
            <person name="Cerdeno-Tarraga A.M."/>
            <person name="Brooks K."/>
            <person name="Quail M.A."/>
            <person name="Pineiro S.A."/>
            <person name="Hobley L."/>
            <person name="Sockett R.E."/>
            <person name="Bentley S.D."/>
            <person name="Parkhill J."/>
            <person name="Williams H.N."/>
            <person name="Stine O.C."/>
        </authorList>
    </citation>
    <scope>NUCLEOTIDE SEQUENCE [LARGE SCALE GENOMIC DNA]</scope>
    <source>
        <strain evidence="8">ATCC BAA-682 / DSM 15412 / SJ</strain>
    </source>
</reference>
<comment type="similarity">
    <text evidence="1 6">Belongs to the peptidase S1B family.</text>
</comment>
<dbReference type="eggNOG" id="COG3591">
    <property type="taxonomic scope" value="Bacteria"/>
</dbReference>
<evidence type="ECO:0000256" key="5">
    <source>
        <dbReference type="ARBA" id="ARBA00022825"/>
    </source>
</evidence>
<evidence type="ECO:0000256" key="1">
    <source>
        <dbReference type="ARBA" id="ARBA00008764"/>
    </source>
</evidence>
<dbReference type="InterPro" id="IPR018114">
    <property type="entry name" value="TRYPSIN_HIS"/>
</dbReference>
<dbReference type="Gene3D" id="2.40.10.10">
    <property type="entry name" value="Trypsin-like serine proteases"/>
    <property type="match status" value="2"/>
</dbReference>
<dbReference type="Proteomes" id="UP000008963">
    <property type="component" value="Chromosome"/>
</dbReference>
<dbReference type="InterPro" id="IPR009003">
    <property type="entry name" value="Peptidase_S1_PA"/>
</dbReference>
<protein>
    <recommendedName>
        <fullName evidence="6">Serine protease</fullName>
        <ecNumber evidence="6">3.4.21.-</ecNumber>
    </recommendedName>
</protein>
<evidence type="ECO:0000313" key="8">
    <source>
        <dbReference type="Proteomes" id="UP000008963"/>
    </source>
</evidence>
<sequence length="309" mass="34742">MLNMLKLITVVCLLFISFQNETQASEKVIYGVDGRSEVYSANRKWKVLAESTAALIALDRLEYDSSKGVYRIAENAQTTMGENLNLCQDVRFREQVHISTCSGFLVEKDILLTAGHCATGEMADICSSGKYAWVFGYQATQFLNTRNIEVSKENVVLCKKVLKATMNRTIDFAAIKLEKKLNKRPLKINKSKKISERSSLVVIGTPWGLPTKVTRGGRIMRNKDKYFFTAALDTFQGNSGSAVFNEKSGEVEGILVRGKTDALMDEREYCRRVNHCDNNGNNCDYRGGFQVGEDVMRMPFVYKQIASEL</sequence>
<dbReference type="Pfam" id="PF13365">
    <property type="entry name" value="Trypsin_2"/>
    <property type="match status" value="1"/>
</dbReference>
<dbReference type="EC" id="3.4.21.-" evidence="6"/>
<dbReference type="PROSITE" id="PS00673">
    <property type="entry name" value="V8_SER"/>
    <property type="match status" value="1"/>
</dbReference>
<dbReference type="PRINTS" id="PR00839">
    <property type="entry name" value="V8PROTEASE"/>
</dbReference>
<gene>
    <name evidence="7" type="ordered locus">BMS_1287</name>
</gene>
<accession>E1WZ63</accession>
<dbReference type="PROSITE" id="PS00134">
    <property type="entry name" value="TRYPSIN_HIS"/>
    <property type="match status" value="1"/>
</dbReference>
<feature type="signal peptide" evidence="6">
    <location>
        <begin position="1"/>
        <end position="24"/>
    </location>
</feature>
<organism evidence="7 8">
    <name type="scientific">Halobacteriovorax marinus (strain ATCC BAA-682 / DSM 15412 / SJ)</name>
    <name type="common">Bacteriovorax marinus</name>
    <dbReference type="NCBI Taxonomy" id="862908"/>
    <lineage>
        <taxon>Bacteria</taxon>
        <taxon>Pseudomonadati</taxon>
        <taxon>Bdellovibrionota</taxon>
        <taxon>Bacteriovoracia</taxon>
        <taxon>Bacteriovoracales</taxon>
        <taxon>Halobacteriovoraceae</taxon>
        <taxon>Halobacteriovorax</taxon>
    </lineage>
</organism>
<dbReference type="GO" id="GO:0006508">
    <property type="term" value="P:proteolysis"/>
    <property type="evidence" value="ECO:0007669"/>
    <property type="project" value="UniProtKB-KW"/>
</dbReference>
<evidence type="ECO:0000256" key="6">
    <source>
        <dbReference type="RuleBase" id="RU004296"/>
    </source>
</evidence>
<keyword evidence="5 6" id="KW-0720">Serine protease</keyword>
<proteinExistence type="inferred from homology"/>
<dbReference type="AlphaFoldDB" id="E1WZ63"/>
<evidence type="ECO:0000256" key="2">
    <source>
        <dbReference type="ARBA" id="ARBA00022670"/>
    </source>
</evidence>
<dbReference type="InterPro" id="IPR008256">
    <property type="entry name" value="Peptidase_S1B"/>
</dbReference>
<keyword evidence="2 6" id="KW-0645">Protease</keyword>
<keyword evidence="8" id="KW-1185">Reference proteome</keyword>
<evidence type="ECO:0000256" key="4">
    <source>
        <dbReference type="ARBA" id="ARBA00022801"/>
    </source>
</evidence>
<keyword evidence="4 6" id="KW-0378">Hydrolase</keyword>
<evidence type="ECO:0000256" key="3">
    <source>
        <dbReference type="ARBA" id="ARBA00022729"/>
    </source>
</evidence>
<dbReference type="InterPro" id="IPR043504">
    <property type="entry name" value="Peptidase_S1_PA_chymotrypsin"/>
</dbReference>
<keyword evidence="3 6" id="KW-0732">Signal</keyword>
<dbReference type="SUPFAM" id="SSF50494">
    <property type="entry name" value="Trypsin-like serine proteases"/>
    <property type="match status" value="1"/>
</dbReference>
<dbReference type="PATRIC" id="fig|862908.3.peg.1225"/>
<dbReference type="KEGG" id="bmx:BMS_1287"/>
<dbReference type="EMBL" id="FQ312005">
    <property type="protein sequence ID" value="CBW26160.1"/>
    <property type="molecule type" value="Genomic_DNA"/>
</dbReference>
<name>E1WZ63_HALMS</name>